<evidence type="ECO:0000313" key="1">
    <source>
        <dbReference type="EMBL" id="OGG85242.1"/>
    </source>
</evidence>
<evidence type="ECO:0008006" key="3">
    <source>
        <dbReference type="Google" id="ProtNLM"/>
    </source>
</evidence>
<dbReference type="Proteomes" id="UP000177325">
    <property type="component" value="Unassembled WGS sequence"/>
</dbReference>
<protein>
    <recommendedName>
        <fullName evidence="3">FMN-binding domain-containing protein</fullName>
    </recommendedName>
</protein>
<evidence type="ECO:0000313" key="2">
    <source>
        <dbReference type="Proteomes" id="UP000177325"/>
    </source>
</evidence>
<proteinExistence type="predicted"/>
<sequence length="157" mass="16750">MPIVVAVLGVIIVIMGVVFFTVSPKEEVTTVQPEINRPEMEVVTEEETPADTTSLDDETASNALVLSGSATYQTPARTTLEIDVTLTVEGGIVTDANVVYDNGEGFSNPNQERFDGAYKAEVIGKPLNDISLSRVGGASLTSNAFNEALEIIRTQQS</sequence>
<accession>A0A1F6FHA0</accession>
<reference evidence="1 2" key="1">
    <citation type="journal article" date="2016" name="Nat. Commun.">
        <title>Thousands of microbial genomes shed light on interconnected biogeochemical processes in an aquifer system.</title>
        <authorList>
            <person name="Anantharaman K."/>
            <person name="Brown C.T."/>
            <person name="Hug L.A."/>
            <person name="Sharon I."/>
            <person name="Castelle C.J."/>
            <person name="Probst A.J."/>
            <person name="Thomas B.C."/>
            <person name="Singh A."/>
            <person name="Wilkins M.J."/>
            <person name="Karaoz U."/>
            <person name="Brodie E.L."/>
            <person name="Williams K.H."/>
            <person name="Hubbard S.S."/>
            <person name="Banfield J.F."/>
        </authorList>
    </citation>
    <scope>NUCLEOTIDE SEQUENCE [LARGE SCALE GENOMIC DNA]</scope>
</reference>
<name>A0A1F6FHA0_9BACT</name>
<comment type="caution">
    <text evidence="1">The sequence shown here is derived from an EMBL/GenBank/DDBJ whole genome shotgun (WGS) entry which is preliminary data.</text>
</comment>
<dbReference type="STRING" id="1798525.A3G90_04270"/>
<organism evidence="1 2">
    <name type="scientific">Candidatus Kaiserbacteria bacterium RIFCSPLOWO2_12_FULL_45_26</name>
    <dbReference type="NCBI Taxonomy" id="1798525"/>
    <lineage>
        <taxon>Bacteria</taxon>
        <taxon>Candidatus Kaiseribacteriota</taxon>
    </lineage>
</organism>
<dbReference type="EMBL" id="MFMM01000001">
    <property type="protein sequence ID" value="OGG85242.1"/>
    <property type="molecule type" value="Genomic_DNA"/>
</dbReference>
<gene>
    <name evidence="1" type="ORF">A3G90_04270</name>
</gene>
<dbReference type="AlphaFoldDB" id="A0A1F6FHA0"/>